<organism evidence="2 3">
    <name type="scientific">Mizuhopecten yessoensis</name>
    <name type="common">Japanese scallop</name>
    <name type="synonym">Patinopecten yessoensis</name>
    <dbReference type="NCBI Taxonomy" id="6573"/>
    <lineage>
        <taxon>Eukaryota</taxon>
        <taxon>Metazoa</taxon>
        <taxon>Spiralia</taxon>
        <taxon>Lophotrochozoa</taxon>
        <taxon>Mollusca</taxon>
        <taxon>Bivalvia</taxon>
        <taxon>Autobranchia</taxon>
        <taxon>Pteriomorphia</taxon>
        <taxon>Pectinida</taxon>
        <taxon>Pectinoidea</taxon>
        <taxon>Pectinidae</taxon>
        <taxon>Mizuhopecten</taxon>
    </lineage>
</organism>
<protein>
    <submittedName>
        <fullName evidence="2">Uncharacterized protein</fullName>
    </submittedName>
</protein>
<evidence type="ECO:0000313" key="3">
    <source>
        <dbReference type="Proteomes" id="UP000242188"/>
    </source>
</evidence>
<dbReference type="AlphaFoldDB" id="A0A210PVC0"/>
<keyword evidence="1" id="KW-0732">Signal</keyword>
<accession>A0A210PVC0</accession>
<dbReference type="EMBL" id="NEDP02005463">
    <property type="protein sequence ID" value="OWF40437.1"/>
    <property type="molecule type" value="Genomic_DNA"/>
</dbReference>
<comment type="caution">
    <text evidence="2">The sequence shown here is derived from an EMBL/GenBank/DDBJ whole genome shotgun (WGS) entry which is preliminary data.</text>
</comment>
<feature type="chain" id="PRO_5012103327" evidence="1">
    <location>
        <begin position="23"/>
        <end position="171"/>
    </location>
</feature>
<dbReference type="Proteomes" id="UP000242188">
    <property type="component" value="Unassembled WGS sequence"/>
</dbReference>
<name>A0A210PVC0_MIZYE</name>
<evidence type="ECO:0000313" key="2">
    <source>
        <dbReference type="EMBL" id="OWF40437.1"/>
    </source>
</evidence>
<reference evidence="2 3" key="1">
    <citation type="journal article" date="2017" name="Nat. Ecol. Evol.">
        <title>Scallop genome provides insights into evolution of bilaterian karyotype and development.</title>
        <authorList>
            <person name="Wang S."/>
            <person name="Zhang J."/>
            <person name="Jiao W."/>
            <person name="Li J."/>
            <person name="Xun X."/>
            <person name="Sun Y."/>
            <person name="Guo X."/>
            <person name="Huan P."/>
            <person name="Dong B."/>
            <person name="Zhang L."/>
            <person name="Hu X."/>
            <person name="Sun X."/>
            <person name="Wang J."/>
            <person name="Zhao C."/>
            <person name="Wang Y."/>
            <person name="Wang D."/>
            <person name="Huang X."/>
            <person name="Wang R."/>
            <person name="Lv J."/>
            <person name="Li Y."/>
            <person name="Zhang Z."/>
            <person name="Liu B."/>
            <person name="Lu W."/>
            <person name="Hui Y."/>
            <person name="Liang J."/>
            <person name="Zhou Z."/>
            <person name="Hou R."/>
            <person name="Li X."/>
            <person name="Liu Y."/>
            <person name="Li H."/>
            <person name="Ning X."/>
            <person name="Lin Y."/>
            <person name="Zhao L."/>
            <person name="Xing Q."/>
            <person name="Dou J."/>
            <person name="Li Y."/>
            <person name="Mao J."/>
            <person name="Guo H."/>
            <person name="Dou H."/>
            <person name="Li T."/>
            <person name="Mu C."/>
            <person name="Jiang W."/>
            <person name="Fu Q."/>
            <person name="Fu X."/>
            <person name="Miao Y."/>
            <person name="Liu J."/>
            <person name="Yu Q."/>
            <person name="Li R."/>
            <person name="Liao H."/>
            <person name="Li X."/>
            <person name="Kong Y."/>
            <person name="Jiang Z."/>
            <person name="Chourrout D."/>
            <person name="Li R."/>
            <person name="Bao Z."/>
        </authorList>
    </citation>
    <scope>NUCLEOTIDE SEQUENCE [LARGE SCALE GENOMIC DNA]</scope>
    <source>
        <strain evidence="2 3">PY_sf001</strain>
    </source>
</reference>
<keyword evidence="3" id="KW-1185">Reference proteome</keyword>
<proteinExistence type="predicted"/>
<gene>
    <name evidence="2" type="ORF">KP79_PYT20842</name>
</gene>
<evidence type="ECO:0000256" key="1">
    <source>
        <dbReference type="SAM" id="SignalP"/>
    </source>
</evidence>
<sequence length="171" mass="19402">MESNHLWTMLVSVALSLLVVGAQENIIPVIRNDIPECQENAVCANVFRTNSLTRGYQVRSILNCRCHVDDGMPGSEDLVAGGCPYLTPNDNNSVFQSQRNQEVFCGSVRDLPMCEEGQLAREKMSDFSGRAYFAVYCRCPFHTLPFEMENRMKATVADRFFKTRYTCNQRP</sequence>
<feature type="signal peptide" evidence="1">
    <location>
        <begin position="1"/>
        <end position="22"/>
    </location>
</feature>
<dbReference type="OrthoDB" id="10378878at2759"/>